<keyword evidence="4" id="KW-1185">Reference proteome</keyword>
<dbReference type="Gene3D" id="3.40.50.1820">
    <property type="entry name" value="alpha/beta hydrolase"/>
    <property type="match status" value="1"/>
</dbReference>
<evidence type="ECO:0000259" key="2">
    <source>
        <dbReference type="Pfam" id="PF00326"/>
    </source>
</evidence>
<evidence type="ECO:0000256" key="1">
    <source>
        <dbReference type="ARBA" id="ARBA00022801"/>
    </source>
</evidence>
<dbReference type="GO" id="GO:0008236">
    <property type="term" value="F:serine-type peptidase activity"/>
    <property type="evidence" value="ECO:0007669"/>
    <property type="project" value="InterPro"/>
</dbReference>
<evidence type="ECO:0000313" key="3">
    <source>
        <dbReference type="EMBL" id="ADL12851.1"/>
    </source>
</evidence>
<dbReference type="SUPFAM" id="SSF53474">
    <property type="entry name" value="alpha/beta-Hydrolases"/>
    <property type="match status" value="1"/>
</dbReference>
<dbReference type="PANTHER" id="PTHR22946:SF9">
    <property type="entry name" value="POLYKETIDE TRANSFERASE AF380"/>
    <property type="match status" value="1"/>
</dbReference>
<name>D9QQR0_ACEAZ</name>
<dbReference type="RefSeq" id="WP_013278297.1">
    <property type="nucleotide sequence ID" value="NC_014378.1"/>
</dbReference>
<keyword evidence="1 3" id="KW-0378">Hydrolase</keyword>
<dbReference type="GO" id="GO:0052689">
    <property type="term" value="F:carboxylic ester hydrolase activity"/>
    <property type="evidence" value="ECO:0007669"/>
    <property type="project" value="UniProtKB-ARBA"/>
</dbReference>
<dbReference type="EMBL" id="CP002105">
    <property type="protein sequence ID" value="ADL12851.1"/>
    <property type="molecule type" value="Genomic_DNA"/>
</dbReference>
<feature type="domain" description="Peptidase S9 prolyl oligopeptidase catalytic" evidence="2">
    <location>
        <begin position="56"/>
        <end position="256"/>
    </location>
</feature>
<dbReference type="STRING" id="574087.Acear_1338"/>
<protein>
    <submittedName>
        <fullName evidence="3">BAAT/Acyl-CoA thioester hydrolase</fullName>
    </submittedName>
</protein>
<dbReference type="KEGG" id="aar:Acear_1338"/>
<reference evidence="3 4" key="1">
    <citation type="journal article" date="2010" name="Stand. Genomic Sci.">
        <title>Complete genome sequence of Acetohalobium arabaticum type strain (Z-7288).</title>
        <authorList>
            <person name="Sikorski J."/>
            <person name="Lapidus A."/>
            <person name="Chertkov O."/>
            <person name="Lucas S."/>
            <person name="Copeland A."/>
            <person name="Glavina Del Rio T."/>
            <person name="Nolan M."/>
            <person name="Tice H."/>
            <person name="Cheng J.F."/>
            <person name="Han C."/>
            <person name="Brambilla E."/>
            <person name="Pitluck S."/>
            <person name="Liolios K."/>
            <person name="Ivanova N."/>
            <person name="Mavromatis K."/>
            <person name="Mikhailova N."/>
            <person name="Pati A."/>
            <person name="Bruce D."/>
            <person name="Detter C."/>
            <person name="Tapia R."/>
            <person name="Goodwin L."/>
            <person name="Chen A."/>
            <person name="Palaniappan K."/>
            <person name="Land M."/>
            <person name="Hauser L."/>
            <person name="Chang Y.J."/>
            <person name="Jeffries C.D."/>
            <person name="Rohde M."/>
            <person name="Goker M."/>
            <person name="Spring S."/>
            <person name="Woyke T."/>
            <person name="Bristow J."/>
            <person name="Eisen J.A."/>
            <person name="Markowitz V."/>
            <person name="Hugenholtz P."/>
            <person name="Kyrpides N.C."/>
            <person name="Klenk H.P."/>
        </authorList>
    </citation>
    <scope>NUCLEOTIDE SEQUENCE [LARGE SCALE GENOMIC DNA]</scope>
    <source>
        <strain evidence="4">ATCC 49924 / DSM 5501 / Z-7288</strain>
    </source>
</reference>
<dbReference type="InterPro" id="IPR001375">
    <property type="entry name" value="Peptidase_S9_cat"/>
</dbReference>
<dbReference type="OrthoDB" id="9780269at2"/>
<evidence type="ECO:0000313" key="4">
    <source>
        <dbReference type="Proteomes" id="UP000001661"/>
    </source>
</evidence>
<gene>
    <name evidence="3" type="ordered locus">Acear_1338</name>
</gene>
<dbReference type="Pfam" id="PF00326">
    <property type="entry name" value="Peptidase_S9"/>
    <property type="match status" value="1"/>
</dbReference>
<dbReference type="HOGENOM" id="CLU_048353_3_2_9"/>
<sequence length="257" mass="28692">MEKPILFGESKSEMLGILHTPECKTDYPKPAVIFCHGFQGNKIGPHRIFVKMARKLAANGITVFRFDYRGSGDSSGDFIDTTISGQIEDTLTAIDYVRQLDRVNESQLGLLGLSLGGAVAALATARTDKIKALVLWSAVADIQKVFLAQRPENYDEEKVNKQGYIDLDGYRLGSRFIAEIGEIDPLAEVEGDNNSVFLVHGSEDEVVPIENTDKYYNTFSSEVCKKHIVVGSDHTYSKHEWESEVLDKTEEWLIENL</sequence>
<dbReference type="PANTHER" id="PTHR22946">
    <property type="entry name" value="DIENELACTONE HYDROLASE DOMAIN-CONTAINING PROTEIN-RELATED"/>
    <property type="match status" value="1"/>
</dbReference>
<dbReference type="ESTHER" id="aceaz-d9qqr0">
    <property type="family name" value="FAE-Bacterial-promiscuous"/>
</dbReference>
<proteinExistence type="predicted"/>
<organism evidence="3 4">
    <name type="scientific">Acetohalobium arabaticum (strain ATCC 49924 / DSM 5501 / Z-7288)</name>
    <dbReference type="NCBI Taxonomy" id="574087"/>
    <lineage>
        <taxon>Bacteria</taxon>
        <taxon>Bacillati</taxon>
        <taxon>Bacillota</taxon>
        <taxon>Clostridia</taxon>
        <taxon>Halanaerobiales</taxon>
        <taxon>Halobacteroidaceae</taxon>
        <taxon>Acetohalobium</taxon>
    </lineage>
</organism>
<dbReference type="InterPro" id="IPR050261">
    <property type="entry name" value="FrsA_esterase"/>
</dbReference>
<dbReference type="Proteomes" id="UP000001661">
    <property type="component" value="Chromosome"/>
</dbReference>
<dbReference type="eggNOG" id="COG1073">
    <property type="taxonomic scope" value="Bacteria"/>
</dbReference>
<dbReference type="GO" id="GO:0006508">
    <property type="term" value="P:proteolysis"/>
    <property type="evidence" value="ECO:0007669"/>
    <property type="project" value="InterPro"/>
</dbReference>
<accession>D9QQR0</accession>
<dbReference type="AlphaFoldDB" id="D9QQR0"/>
<dbReference type="InterPro" id="IPR029058">
    <property type="entry name" value="AB_hydrolase_fold"/>
</dbReference>